<feature type="transmembrane region" description="Helical" evidence="9">
    <location>
        <begin position="269"/>
        <end position="292"/>
    </location>
</feature>
<dbReference type="OrthoDB" id="9775735at2"/>
<evidence type="ECO:0000313" key="10">
    <source>
        <dbReference type="EMBL" id="SFE01940.1"/>
    </source>
</evidence>
<feature type="transmembrane region" description="Helical" evidence="9">
    <location>
        <begin position="197"/>
        <end position="221"/>
    </location>
</feature>
<feature type="transmembrane region" description="Helical" evidence="9">
    <location>
        <begin position="145"/>
        <end position="167"/>
    </location>
</feature>
<dbReference type="Proteomes" id="UP000199474">
    <property type="component" value="Unassembled WGS sequence"/>
</dbReference>
<organism evidence="10 11">
    <name type="scientific">Lentibacillus persicus</name>
    <dbReference type="NCBI Taxonomy" id="640948"/>
    <lineage>
        <taxon>Bacteria</taxon>
        <taxon>Bacillati</taxon>
        <taxon>Bacillota</taxon>
        <taxon>Bacilli</taxon>
        <taxon>Bacillales</taxon>
        <taxon>Bacillaceae</taxon>
        <taxon>Lentibacillus</taxon>
    </lineage>
</organism>
<dbReference type="Pfam" id="PF02028">
    <property type="entry name" value="BCCT"/>
    <property type="match status" value="1"/>
</dbReference>
<feature type="transmembrane region" description="Helical" evidence="9">
    <location>
        <begin position="399"/>
        <end position="426"/>
    </location>
</feature>
<evidence type="ECO:0000256" key="3">
    <source>
        <dbReference type="ARBA" id="ARBA00022448"/>
    </source>
</evidence>
<dbReference type="EMBL" id="FOMR01000007">
    <property type="protein sequence ID" value="SFE01940.1"/>
    <property type="molecule type" value="Genomic_DNA"/>
</dbReference>
<keyword evidence="11" id="KW-1185">Reference proteome</keyword>
<evidence type="ECO:0000256" key="6">
    <source>
        <dbReference type="ARBA" id="ARBA00022989"/>
    </source>
</evidence>
<proteinExistence type="inferred from homology"/>
<reference evidence="11" key="1">
    <citation type="submission" date="2016-10" db="EMBL/GenBank/DDBJ databases">
        <authorList>
            <person name="Varghese N."/>
            <person name="Submissions S."/>
        </authorList>
    </citation>
    <scope>NUCLEOTIDE SEQUENCE [LARGE SCALE GENOMIC DNA]</scope>
    <source>
        <strain evidence="11">DSM 22530</strain>
    </source>
</reference>
<comment type="similarity">
    <text evidence="2">Belongs to the BCCT transporter (TC 2.A.15) family.</text>
</comment>
<name>A0A1I1X9B0_9BACI</name>
<dbReference type="RefSeq" id="WP_090085244.1">
    <property type="nucleotide sequence ID" value="NZ_FOMR01000007.1"/>
</dbReference>
<dbReference type="GO" id="GO:0005886">
    <property type="term" value="C:plasma membrane"/>
    <property type="evidence" value="ECO:0007669"/>
    <property type="project" value="UniProtKB-SubCell"/>
</dbReference>
<evidence type="ECO:0000313" key="11">
    <source>
        <dbReference type="Proteomes" id="UP000199474"/>
    </source>
</evidence>
<dbReference type="PANTHER" id="PTHR30047">
    <property type="entry name" value="HIGH-AFFINITY CHOLINE TRANSPORT PROTEIN-RELATED"/>
    <property type="match status" value="1"/>
</dbReference>
<comment type="subcellular location">
    <subcellularLocation>
        <location evidence="1">Cell membrane</location>
        <topology evidence="1">Multi-pass membrane protein</topology>
    </subcellularLocation>
</comment>
<evidence type="ECO:0000256" key="4">
    <source>
        <dbReference type="ARBA" id="ARBA00022475"/>
    </source>
</evidence>
<evidence type="ECO:0000256" key="7">
    <source>
        <dbReference type="ARBA" id="ARBA00023136"/>
    </source>
</evidence>
<keyword evidence="6 9" id="KW-1133">Transmembrane helix</keyword>
<keyword evidence="5 9" id="KW-0812">Transmembrane</keyword>
<dbReference type="InterPro" id="IPR000060">
    <property type="entry name" value="BCCT_transptr"/>
</dbReference>
<evidence type="ECO:0000256" key="9">
    <source>
        <dbReference type="SAM" id="Phobius"/>
    </source>
</evidence>
<sequence>MKGNSSKGLGSRLIDHRIFAPSLIIVILICIPFAMYEDQSLELLNSIFDKIVDMFTWGYIWYAIILVAAGLYLSFSKYGNVVLGDPNEKPRFNLFEYASILIAMGLGSTIMRTGMTEWANVAIQPPFGVEEGSNQALLWGNAYSMFMWSFQVFAIFVMAAPAMAYVLHVRKRPFMRISEVCRVIFGDKFTDGIGGKILDIIFLVSILSGAAVTLGLGAPIVTYNVAELLGVELNFTLTLIVTIVWVLLFSVSAYLGIEKGIKRLSTFNMYLAALFGLFVVVVGPGIFIFNFFTDSIGHLLKNYLSFSINTDSMNPDGSTYIVSNTVFWFAYSATWAMLHSVFAAKISRGRTIKEMILTYLLAPTFLSWIATGILGGLGADRYLSGDVPVLDIVREDAMAAIPAILNSLPFSSLVLIIFIIIATVFLTTTLDSTTYTIASYTGTENMSQAEPSRTLRILVAAIITVLALLMMRIGGLPPLEVLSGLMGIPIIIIQFLTIYAAKKMIDQDEAFYYNIRPDKQENKGREQGREIRKNIELGKQLRK</sequence>
<feature type="compositionally biased region" description="Basic and acidic residues" evidence="8">
    <location>
        <begin position="521"/>
        <end position="536"/>
    </location>
</feature>
<feature type="transmembrane region" description="Helical" evidence="9">
    <location>
        <begin position="94"/>
        <end position="111"/>
    </location>
</feature>
<accession>A0A1I1X9B0</accession>
<protein>
    <submittedName>
        <fullName evidence="10">Choline-glycine betaine transporter</fullName>
    </submittedName>
</protein>
<feature type="transmembrane region" description="Helical" evidence="9">
    <location>
        <begin position="326"/>
        <end position="344"/>
    </location>
</feature>
<feature type="transmembrane region" description="Helical" evidence="9">
    <location>
        <begin position="56"/>
        <end position="73"/>
    </location>
</feature>
<evidence type="ECO:0000256" key="2">
    <source>
        <dbReference type="ARBA" id="ARBA00005658"/>
    </source>
</evidence>
<dbReference type="PANTHER" id="PTHR30047:SF7">
    <property type="entry name" value="HIGH-AFFINITY CHOLINE TRANSPORT PROTEIN"/>
    <property type="match status" value="1"/>
</dbReference>
<dbReference type="AlphaFoldDB" id="A0A1I1X9B0"/>
<evidence type="ECO:0000256" key="5">
    <source>
        <dbReference type="ARBA" id="ARBA00022692"/>
    </source>
</evidence>
<dbReference type="GO" id="GO:0022857">
    <property type="term" value="F:transmembrane transporter activity"/>
    <property type="evidence" value="ECO:0007669"/>
    <property type="project" value="InterPro"/>
</dbReference>
<feature type="transmembrane region" description="Helical" evidence="9">
    <location>
        <begin position="356"/>
        <end position="379"/>
    </location>
</feature>
<feature type="transmembrane region" description="Helical" evidence="9">
    <location>
        <begin position="455"/>
        <end position="475"/>
    </location>
</feature>
<feature type="transmembrane region" description="Helical" evidence="9">
    <location>
        <begin position="233"/>
        <end position="257"/>
    </location>
</feature>
<evidence type="ECO:0000256" key="1">
    <source>
        <dbReference type="ARBA" id="ARBA00004651"/>
    </source>
</evidence>
<keyword evidence="7 9" id="KW-0472">Membrane</keyword>
<gene>
    <name evidence="10" type="ORF">SAMN05216238_10789</name>
</gene>
<feature type="transmembrane region" description="Helical" evidence="9">
    <location>
        <begin position="18"/>
        <end position="36"/>
    </location>
</feature>
<feature type="region of interest" description="Disordered" evidence="8">
    <location>
        <begin position="521"/>
        <end position="543"/>
    </location>
</feature>
<keyword evidence="3" id="KW-0813">Transport</keyword>
<keyword evidence="4" id="KW-1003">Cell membrane</keyword>
<feature type="transmembrane region" description="Helical" evidence="9">
    <location>
        <begin position="481"/>
        <end position="501"/>
    </location>
</feature>
<evidence type="ECO:0000256" key="8">
    <source>
        <dbReference type="SAM" id="MobiDB-lite"/>
    </source>
</evidence>